<dbReference type="SUPFAM" id="SSF56801">
    <property type="entry name" value="Acetyl-CoA synthetase-like"/>
    <property type="match status" value="1"/>
</dbReference>
<dbReference type="GO" id="GO:0004467">
    <property type="term" value="F:long-chain fatty acid-CoA ligase activity"/>
    <property type="evidence" value="ECO:0007669"/>
    <property type="project" value="UniProtKB-EC"/>
</dbReference>
<dbReference type="Proteomes" id="UP000326837">
    <property type="component" value="Chromosome"/>
</dbReference>
<dbReference type="PANTHER" id="PTHR43767">
    <property type="entry name" value="LONG-CHAIN-FATTY-ACID--COA LIGASE"/>
    <property type="match status" value="1"/>
</dbReference>
<dbReference type="Pfam" id="PF13193">
    <property type="entry name" value="AMP-binding_C"/>
    <property type="match status" value="1"/>
</dbReference>
<gene>
    <name evidence="3" type="ORF">PLANPX_5687</name>
</gene>
<accession>A0A5K7XI49</accession>
<dbReference type="Gene3D" id="3.30.300.30">
    <property type="match status" value="1"/>
</dbReference>
<dbReference type="RefSeq" id="WP_152101316.1">
    <property type="nucleotide sequence ID" value="NZ_AP021861.1"/>
</dbReference>
<keyword evidence="4" id="KW-1185">Reference proteome</keyword>
<sequence length="516" mass="55205">MPLAGPPLTIEVRISRLLDRGLAANPDAPALVSREGQLTWQELDAVSTRVARHYFTLGLKPGDRIATLMPNCAELVIHHIACMKAGFAATPLNYRYQAPEVDHALEVSGASVLLHHAEREADLALSKFAGMLSLGRISFGAADGREPSFEHFLQTEPPAVEVTPPTPDAVAFIFFTSGSTGKPKGVTHSHRSFGSIVASTIAGFELNDADVFLPATSYSHIAATHISFGALAAGVRVEVPRRLDGDEMLPLLASTQPTFLCMLPAALFALVRDHNATSEHFRSLRLCVSGGDKVSGELEREFTAIAGKAIDELYGMTETGMSTVNPPDGLNKVGSIGKLVAGYEGSIRDAAGAEVPLGGEGRLWIRSNANMIGYWNRPDATAETLVDGWLDTGDVVAADADGYLWFRGRQKQIIVHDGSNITPQEIEESLLEHPAVAAVGVIGIHNLVHGENVRAYVQLNPEATAPTAAELIKFSRASVGYKAPEEIVFLDAMPLNATGKVDRAYLKETTRDSTAS</sequence>
<protein>
    <submittedName>
        <fullName evidence="3">Long-chain-fatty-acid--CoA ligase</fullName>
        <ecNumber evidence="3">6.2.1.3</ecNumber>
    </submittedName>
</protein>
<evidence type="ECO:0000259" key="1">
    <source>
        <dbReference type="Pfam" id="PF00501"/>
    </source>
</evidence>
<dbReference type="PROSITE" id="PS00455">
    <property type="entry name" value="AMP_BINDING"/>
    <property type="match status" value="1"/>
</dbReference>
<dbReference type="PANTHER" id="PTHR43767:SF1">
    <property type="entry name" value="NONRIBOSOMAL PEPTIDE SYNTHASE PES1 (EUROFUNG)-RELATED"/>
    <property type="match status" value="1"/>
</dbReference>
<feature type="domain" description="AMP-binding enzyme C-terminal" evidence="2">
    <location>
        <begin position="425"/>
        <end position="500"/>
    </location>
</feature>
<dbReference type="InterPro" id="IPR000873">
    <property type="entry name" value="AMP-dep_synth/lig_dom"/>
</dbReference>
<evidence type="ECO:0000313" key="3">
    <source>
        <dbReference type="EMBL" id="BBO36075.1"/>
    </source>
</evidence>
<dbReference type="InterPro" id="IPR020845">
    <property type="entry name" value="AMP-binding_CS"/>
</dbReference>
<proteinExistence type="predicted"/>
<evidence type="ECO:0000259" key="2">
    <source>
        <dbReference type="Pfam" id="PF13193"/>
    </source>
</evidence>
<dbReference type="Gene3D" id="3.40.50.12780">
    <property type="entry name" value="N-terminal domain of ligase-like"/>
    <property type="match status" value="1"/>
</dbReference>
<dbReference type="InterPro" id="IPR025110">
    <property type="entry name" value="AMP-bd_C"/>
</dbReference>
<dbReference type="InterPro" id="IPR050237">
    <property type="entry name" value="ATP-dep_AMP-bd_enzyme"/>
</dbReference>
<dbReference type="EC" id="6.2.1.3" evidence="3"/>
<dbReference type="AlphaFoldDB" id="A0A5K7XI49"/>
<dbReference type="EMBL" id="AP021861">
    <property type="protein sequence ID" value="BBO36075.1"/>
    <property type="molecule type" value="Genomic_DNA"/>
</dbReference>
<name>A0A5K7XI49_9BACT</name>
<feature type="domain" description="AMP-dependent synthetase/ligase" evidence="1">
    <location>
        <begin position="20"/>
        <end position="375"/>
    </location>
</feature>
<dbReference type="InterPro" id="IPR045851">
    <property type="entry name" value="AMP-bd_C_sf"/>
</dbReference>
<dbReference type="InterPro" id="IPR042099">
    <property type="entry name" value="ANL_N_sf"/>
</dbReference>
<keyword evidence="3" id="KW-0436">Ligase</keyword>
<organism evidence="3 4">
    <name type="scientific">Lacipirellula parvula</name>
    <dbReference type="NCBI Taxonomy" id="2650471"/>
    <lineage>
        <taxon>Bacteria</taxon>
        <taxon>Pseudomonadati</taxon>
        <taxon>Planctomycetota</taxon>
        <taxon>Planctomycetia</taxon>
        <taxon>Pirellulales</taxon>
        <taxon>Lacipirellulaceae</taxon>
        <taxon>Lacipirellula</taxon>
    </lineage>
</organism>
<dbReference type="KEGG" id="lpav:PLANPX_5687"/>
<reference evidence="4" key="1">
    <citation type="submission" date="2019-10" db="EMBL/GenBank/DDBJ databases">
        <title>Lacipirellula parvula gen. nov., sp. nov., representing a lineage of planctomycetes widespread in freshwater anoxic habitats, and description of the family Lacipirellulaceae.</title>
        <authorList>
            <person name="Dedysh S.N."/>
            <person name="Kulichevskaya I.S."/>
            <person name="Beletsky A.V."/>
            <person name="Rakitin A.L."/>
            <person name="Mardanov A.V."/>
            <person name="Ivanova A.A."/>
            <person name="Saltykova V.X."/>
            <person name="Rijpstra W.I.C."/>
            <person name="Sinninghe Damste J.S."/>
            <person name="Ravin N.V."/>
        </authorList>
    </citation>
    <scope>NUCLEOTIDE SEQUENCE [LARGE SCALE GENOMIC DNA]</scope>
    <source>
        <strain evidence="4">PX69</strain>
    </source>
</reference>
<evidence type="ECO:0000313" key="4">
    <source>
        <dbReference type="Proteomes" id="UP000326837"/>
    </source>
</evidence>
<dbReference type="Pfam" id="PF00501">
    <property type="entry name" value="AMP-binding"/>
    <property type="match status" value="1"/>
</dbReference>